<dbReference type="InterPro" id="IPR011990">
    <property type="entry name" value="TPR-like_helical_dom_sf"/>
</dbReference>
<feature type="repeat" description="TPR" evidence="3">
    <location>
        <begin position="292"/>
        <end position="325"/>
    </location>
</feature>
<evidence type="ECO:0000256" key="1">
    <source>
        <dbReference type="ARBA" id="ARBA00022737"/>
    </source>
</evidence>
<dbReference type="PANTHER" id="PTHR44858">
    <property type="entry name" value="TETRATRICOPEPTIDE REPEAT PROTEIN 6"/>
    <property type="match status" value="1"/>
</dbReference>
<sequence length="395" mass="43404">MVSRVGSNGMVYCVLLLLLLFPRTTQGFGASLRKQKEVNLGRCAKLSMVPRQTCQRSALSPPVLPSAWRLVLLSLFGLRSPADAAVALSTSTLAQEIQATESPITRTQNPKIDLVTISKLQEQAFQATNRFQWKEADRAWTKVIDLDPENAAAISNRGNTRTSMGLCAEAKEDFDRAIALAPKEPDPNLGRGVAEECLGQYEAALQDYAEANRKNVALTGKEDPVTYNNRANAKAGLGRWEEAVKDYRQAAKMQPGYVFPLASAALASYQLGDDAEAIKQMRLLLVKYPQLVDMRAALAVIYWKEGDFSKAETAWYNAINEDPRYRRIEWVRTVRRWPPRMIEELDAFLNLKLPGSSKAAKFAAAAAEKTAAASAAVEAAPTSTETTAAAVKFDD</sequence>
<dbReference type="Proteomes" id="UP000019335">
    <property type="component" value="Chromosome 5"/>
</dbReference>
<keyword evidence="4" id="KW-0732">Signal</keyword>
<dbReference type="PROSITE" id="PS50005">
    <property type="entry name" value="TPR"/>
    <property type="match status" value="3"/>
</dbReference>
<dbReference type="Gene3D" id="1.25.40.10">
    <property type="entry name" value="Tetratricopeptide repeat domain"/>
    <property type="match status" value="2"/>
</dbReference>
<dbReference type="Pfam" id="PF13432">
    <property type="entry name" value="TPR_16"/>
    <property type="match status" value="2"/>
</dbReference>
<keyword evidence="1" id="KW-0677">Repeat</keyword>
<reference evidence="5 6" key="1">
    <citation type="journal article" date="2014" name="Mol. Plant">
        <title>Chromosome Scale Genome Assembly and Transcriptome Profiling of Nannochloropsis gaditana in Nitrogen Depletion.</title>
        <authorList>
            <person name="Corteggiani Carpinelli E."/>
            <person name="Telatin A."/>
            <person name="Vitulo N."/>
            <person name="Forcato C."/>
            <person name="D'Angelo M."/>
            <person name="Schiavon R."/>
            <person name="Vezzi A."/>
            <person name="Giacometti G.M."/>
            <person name="Morosinotto T."/>
            <person name="Valle G."/>
        </authorList>
    </citation>
    <scope>NUCLEOTIDE SEQUENCE [LARGE SCALE GENOMIC DNA]</scope>
    <source>
        <strain evidence="5 6">B-31</strain>
    </source>
</reference>
<keyword evidence="2 3" id="KW-0802">TPR repeat</keyword>
<dbReference type="PANTHER" id="PTHR44858:SF17">
    <property type="match status" value="1"/>
</dbReference>
<feature type="chain" id="PRO_5004900859" evidence="4">
    <location>
        <begin position="28"/>
        <end position="395"/>
    </location>
</feature>
<evidence type="ECO:0000313" key="6">
    <source>
        <dbReference type="Proteomes" id="UP000019335"/>
    </source>
</evidence>
<evidence type="ECO:0000256" key="4">
    <source>
        <dbReference type="SAM" id="SignalP"/>
    </source>
</evidence>
<feature type="repeat" description="TPR" evidence="3">
    <location>
        <begin position="151"/>
        <end position="184"/>
    </location>
</feature>
<keyword evidence="6" id="KW-1185">Reference proteome</keyword>
<feature type="signal peptide" evidence="4">
    <location>
        <begin position="1"/>
        <end position="27"/>
    </location>
</feature>
<evidence type="ECO:0000256" key="3">
    <source>
        <dbReference type="PROSITE-ProRule" id="PRU00339"/>
    </source>
</evidence>
<feature type="repeat" description="TPR" evidence="3">
    <location>
        <begin position="224"/>
        <end position="257"/>
    </location>
</feature>
<proteinExistence type="predicted"/>
<evidence type="ECO:0000313" key="5">
    <source>
        <dbReference type="EMBL" id="EWM28305.1"/>
    </source>
</evidence>
<name>W7TMG9_9STRA</name>
<protein>
    <submittedName>
        <fullName evidence="5">Tpr repeat protein</fullName>
    </submittedName>
</protein>
<evidence type="ECO:0000256" key="2">
    <source>
        <dbReference type="ARBA" id="ARBA00022803"/>
    </source>
</evidence>
<dbReference type="InterPro" id="IPR013105">
    <property type="entry name" value="TPR_2"/>
</dbReference>
<dbReference type="SMART" id="SM00028">
    <property type="entry name" value="TPR"/>
    <property type="match status" value="5"/>
</dbReference>
<dbReference type="AlphaFoldDB" id="W7TMG9"/>
<organism evidence="5 6">
    <name type="scientific">Nannochloropsis gaditana</name>
    <dbReference type="NCBI Taxonomy" id="72520"/>
    <lineage>
        <taxon>Eukaryota</taxon>
        <taxon>Sar</taxon>
        <taxon>Stramenopiles</taxon>
        <taxon>Ochrophyta</taxon>
        <taxon>Eustigmatophyceae</taxon>
        <taxon>Eustigmatales</taxon>
        <taxon>Monodopsidaceae</taxon>
        <taxon>Nannochloropsis</taxon>
    </lineage>
</organism>
<dbReference type="Pfam" id="PF07719">
    <property type="entry name" value="TPR_2"/>
    <property type="match status" value="1"/>
</dbReference>
<gene>
    <name evidence="5" type="ORF">Naga_100004g63</name>
</gene>
<dbReference type="InterPro" id="IPR019734">
    <property type="entry name" value="TPR_rpt"/>
</dbReference>
<accession>W7TMG9</accession>
<comment type="caution">
    <text evidence="5">The sequence shown here is derived from an EMBL/GenBank/DDBJ whole genome shotgun (WGS) entry which is preliminary data.</text>
</comment>
<dbReference type="SUPFAM" id="SSF48452">
    <property type="entry name" value="TPR-like"/>
    <property type="match status" value="1"/>
</dbReference>
<dbReference type="InterPro" id="IPR050498">
    <property type="entry name" value="Ycf3"/>
</dbReference>
<dbReference type="OrthoDB" id="1658288at2759"/>
<dbReference type="EMBL" id="AZIL01000352">
    <property type="protein sequence ID" value="EWM28305.1"/>
    <property type="molecule type" value="Genomic_DNA"/>
</dbReference>